<dbReference type="PANTHER" id="PTHR33712:SF7">
    <property type="entry name" value="LIGHT-INDEPENDENT PROTOCHLOROPHYLLIDE REDUCTASE SUBUNIT B"/>
    <property type="match status" value="1"/>
</dbReference>
<dbReference type="InterPro" id="IPR000510">
    <property type="entry name" value="Nase/OxRdtase_comp1"/>
</dbReference>
<organism evidence="2 3">
    <name type="scientific">Megasphaera elsdenii</name>
    <dbReference type="NCBI Taxonomy" id="907"/>
    <lineage>
        <taxon>Bacteria</taxon>
        <taxon>Bacillati</taxon>
        <taxon>Bacillota</taxon>
        <taxon>Negativicutes</taxon>
        <taxon>Veillonellales</taxon>
        <taxon>Veillonellaceae</taxon>
        <taxon>Megasphaera</taxon>
    </lineage>
</organism>
<name>A0A2S0M686_MEGEL</name>
<evidence type="ECO:0000313" key="2">
    <source>
        <dbReference type="EMBL" id="AVO26949.1"/>
    </source>
</evidence>
<evidence type="ECO:0000313" key="3">
    <source>
        <dbReference type="Proteomes" id="UP000238358"/>
    </source>
</evidence>
<gene>
    <name evidence="2" type="ORF">C6Y28_04650</name>
</gene>
<reference evidence="2 3" key="1">
    <citation type="journal article" date="2018" name="Genome Announc.">
        <title>Complete genomes of two Megasphaera elsdenii strains, NCIMB 702410 and ATCC 25940.</title>
        <authorList>
            <person name="Hatmaker E.A."/>
            <person name="O'Dell K."/>
            <person name="Riley L.A."/>
            <person name="Klingeman D.M."/>
            <person name="Guss A.M."/>
        </authorList>
    </citation>
    <scope>NUCLEOTIDE SEQUENCE [LARGE SCALE GENOMIC DNA]</scope>
    <source>
        <strain evidence="2 3">NCIMB702410</strain>
    </source>
</reference>
<dbReference type="Gene3D" id="3.40.50.1980">
    <property type="entry name" value="Nitrogenase molybdenum iron protein domain"/>
    <property type="match status" value="2"/>
</dbReference>
<dbReference type="Pfam" id="PF00148">
    <property type="entry name" value="Oxidored_nitro"/>
    <property type="match status" value="1"/>
</dbReference>
<dbReference type="GO" id="GO:0016491">
    <property type="term" value="F:oxidoreductase activity"/>
    <property type="evidence" value="ECO:0007669"/>
    <property type="project" value="InterPro"/>
</dbReference>
<protein>
    <recommendedName>
        <fullName evidence="1">Nitrogenase/oxidoreductase component 1 domain-containing protein</fullName>
    </recommendedName>
</protein>
<proteinExistence type="predicted"/>
<dbReference type="OrthoDB" id="3199475at2"/>
<sequence>MKQAQRVLSTYAVDMFGIASSLFELGGLIVMHDASGCNSTYDTHDEPRWYDTPSMVYISGLNEIDTIQGNDQRLVDDIAEAVEAAHPRFVAIGGSPMPNAIGTDFKAIERLVAARTGLPTLGFRTDGIHSYLPGAGGAYVWLAKTFVKAPEKAPQRPAKRVNLLGLTPLDFSVIGNATTLKQIVTDAGFTLQSSWSMGDTLDQLATAANADVNVVLSSTAFYLAQYLRDTYGIPYVVGIPMGEKGTADWLEALRNCDSSYLTGFTGQEKYIRAQYALADLNAWKTEQAYDDTPCDVLVIGEPVYLLSMKAFLQQEMGLSDVRLLCPLADAPRWLLEQVEVASVEDVIRQECHKARRVIADPIYARLLPDEKEKFVSMPHEAYSGRHYHDDMPIFVGPSFTAWMKEKLT</sequence>
<evidence type="ECO:0000259" key="1">
    <source>
        <dbReference type="Pfam" id="PF00148"/>
    </source>
</evidence>
<dbReference type="SUPFAM" id="SSF53807">
    <property type="entry name" value="Helical backbone' metal receptor"/>
    <property type="match status" value="1"/>
</dbReference>
<dbReference type="RefSeq" id="WP_027895583.1">
    <property type="nucleotide sequence ID" value="NZ_CP027569.1"/>
</dbReference>
<dbReference type="EMBL" id="CP027569">
    <property type="protein sequence ID" value="AVO26949.1"/>
    <property type="molecule type" value="Genomic_DNA"/>
</dbReference>
<dbReference type="AlphaFoldDB" id="A0A2S0M686"/>
<dbReference type="Proteomes" id="UP000238358">
    <property type="component" value="Chromosome"/>
</dbReference>
<accession>A0A2S0M686</accession>
<dbReference type="InterPro" id="IPR050152">
    <property type="entry name" value="ChlB/BchB/BchZ"/>
</dbReference>
<dbReference type="PANTHER" id="PTHR33712">
    <property type="entry name" value="LIGHT-INDEPENDENT PROTOCHLOROPHYLLIDE REDUCTASE SUBUNIT B"/>
    <property type="match status" value="1"/>
</dbReference>
<feature type="domain" description="Nitrogenase/oxidoreductase component 1" evidence="1">
    <location>
        <begin position="29"/>
        <end position="333"/>
    </location>
</feature>